<proteinExistence type="predicted"/>
<name>A0A834X735_9FABA</name>
<protein>
    <submittedName>
        <fullName evidence="1">Uncharacterized protein</fullName>
    </submittedName>
</protein>
<reference evidence="1" key="1">
    <citation type="submission" date="2020-09" db="EMBL/GenBank/DDBJ databases">
        <title>Genome-Enabled Discovery of Anthraquinone Biosynthesis in Senna tora.</title>
        <authorList>
            <person name="Kang S.-H."/>
            <person name="Pandey R.P."/>
            <person name="Lee C.-M."/>
            <person name="Sim J.-S."/>
            <person name="Jeong J.-T."/>
            <person name="Choi B.-S."/>
            <person name="Jung M."/>
            <person name="Ginzburg D."/>
            <person name="Zhao K."/>
            <person name="Won S.Y."/>
            <person name="Oh T.-J."/>
            <person name="Yu Y."/>
            <person name="Kim N.-H."/>
            <person name="Lee O.R."/>
            <person name="Lee T.-H."/>
            <person name="Bashyal P."/>
            <person name="Kim T.-S."/>
            <person name="Lee W.-H."/>
            <person name="Kawkins C."/>
            <person name="Kim C.-K."/>
            <person name="Kim J.S."/>
            <person name="Ahn B.O."/>
            <person name="Rhee S.Y."/>
            <person name="Sohng J.K."/>
        </authorList>
    </citation>
    <scope>NUCLEOTIDE SEQUENCE</scope>
    <source>
        <tissue evidence="1">Leaf</tissue>
    </source>
</reference>
<dbReference type="AlphaFoldDB" id="A0A834X735"/>
<gene>
    <name evidence="1" type="ORF">G2W53_007145</name>
</gene>
<accession>A0A834X735</accession>
<organism evidence="1 2">
    <name type="scientific">Senna tora</name>
    <dbReference type="NCBI Taxonomy" id="362788"/>
    <lineage>
        <taxon>Eukaryota</taxon>
        <taxon>Viridiplantae</taxon>
        <taxon>Streptophyta</taxon>
        <taxon>Embryophyta</taxon>
        <taxon>Tracheophyta</taxon>
        <taxon>Spermatophyta</taxon>
        <taxon>Magnoliopsida</taxon>
        <taxon>eudicotyledons</taxon>
        <taxon>Gunneridae</taxon>
        <taxon>Pentapetalae</taxon>
        <taxon>rosids</taxon>
        <taxon>fabids</taxon>
        <taxon>Fabales</taxon>
        <taxon>Fabaceae</taxon>
        <taxon>Caesalpinioideae</taxon>
        <taxon>Cassia clade</taxon>
        <taxon>Senna</taxon>
    </lineage>
</organism>
<comment type="caution">
    <text evidence="1">The sequence shown here is derived from an EMBL/GenBank/DDBJ whole genome shotgun (WGS) entry which is preliminary data.</text>
</comment>
<evidence type="ECO:0000313" key="1">
    <source>
        <dbReference type="EMBL" id="KAF7838663.1"/>
    </source>
</evidence>
<evidence type="ECO:0000313" key="2">
    <source>
        <dbReference type="Proteomes" id="UP000634136"/>
    </source>
</evidence>
<sequence length="97" mass="10287">MELVDKDNFVLLLCTSETLLATANSSTVAIRGLAESDEQGDCAAERLGVEVGREIGVKSRAEGVEEGDAVVDHRIDVEDVSNETVGDAVALVVDGRW</sequence>
<dbReference type="Proteomes" id="UP000634136">
    <property type="component" value="Unassembled WGS sequence"/>
</dbReference>
<dbReference type="EMBL" id="JAAIUW010000003">
    <property type="protein sequence ID" value="KAF7838663.1"/>
    <property type="molecule type" value="Genomic_DNA"/>
</dbReference>
<keyword evidence="2" id="KW-1185">Reference proteome</keyword>